<evidence type="ECO:0000256" key="9">
    <source>
        <dbReference type="ARBA" id="ARBA00023303"/>
    </source>
</evidence>
<dbReference type="PROSITE" id="PS51371">
    <property type="entry name" value="CBS"/>
    <property type="match status" value="2"/>
</dbReference>
<feature type="transmembrane region" description="Helical" evidence="10">
    <location>
        <begin position="222"/>
        <end position="243"/>
    </location>
</feature>
<feature type="transmembrane region" description="Helical" evidence="10">
    <location>
        <begin position="97"/>
        <end position="121"/>
    </location>
</feature>
<keyword evidence="3 10" id="KW-0812">Transmembrane</keyword>
<dbReference type="SUPFAM" id="SSF54631">
    <property type="entry name" value="CBS-domain pair"/>
    <property type="match status" value="1"/>
</dbReference>
<feature type="transmembrane region" description="Helical" evidence="10">
    <location>
        <begin position="41"/>
        <end position="60"/>
    </location>
</feature>
<dbReference type="InterPro" id="IPR050368">
    <property type="entry name" value="ClC-type_chloride_channel"/>
</dbReference>
<evidence type="ECO:0000256" key="4">
    <source>
        <dbReference type="ARBA" id="ARBA00022989"/>
    </source>
</evidence>
<dbReference type="PANTHER" id="PTHR43427">
    <property type="entry name" value="CHLORIDE CHANNEL PROTEIN CLC-E"/>
    <property type="match status" value="1"/>
</dbReference>
<dbReference type="InterPro" id="IPR046342">
    <property type="entry name" value="CBS_dom_sf"/>
</dbReference>
<keyword evidence="8" id="KW-0868">Chloride</keyword>
<dbReference type="Gene3D" id="1.10.3080.10">
    <property type="entry name" value="Clc chloride channel"/>
    <property type="match status" value="1"/>
</dbReference>
<dbReference type="CDD" id="cd00400">
    <property type="entry name" value="Voltage_gated_ClC"/>
    <property type="match status" value="1"/>
</dbReference>
<dbReference type="SMART" id="SM00116">
    <property type="entry name" value="CBS"/>
    <property type="match status" value="1"/>
</dbReference>
<dbReference type="AlphaFoldDB" id="A0A381PQM6"/>
<gene>
    <name evidence="12" type="ORF">METZ01_LOCUS22195</name>
</gene>
<dbReference type="EMBL" id="UINC01001060">
    <property type="protein sequence ID" value="SUZ69341.1"/>
    <property type="molecule type" value="Genomic_DNA"/>
</dbReference>
<dbReference type="PANTHER" id="PTHR43427:SF6">
    <property type="entry name" value="CHLORIDE CHANNEL PROTEIN CLC-E"/>
    <property type="match status" value="1"/>
</dbReference>
<protein>
    <recommendedName>
        <fullName evidence="11">CBS domain-containing protein</fullName>
    </recommendedName>
</protein>
<dbReference type="GO" id="GO:0005254">
    <property type="term" value="F:chloride channel activity"/>
    <property type="evidence" value="ECO:0007669"/>
    <property type="project" value="UniProtKB-KW"/>
</dbReference>
<feature type="transmembrane region" description="Helical" evidence="10">
    <location>
        <begin position="255"/>
        <end position="277"/>
    </location>
</feature>
<organism evidence="12">
    <name type="scientific">marine metagenome</name>
    <dbReference type="NCBI Taxonomy" id="408172"/>
    <lineage>
        <taxon>unclassified sequences</taxon>
        <taxon>metagenomes</taxon>
        <taxon>ecological metagenomes</taxon>
    </lineage>
</organism>
<dbReference type="InterPro" id="IPR000644">
    <property type="entry name" value="CBS_dom"/>
</dbReference>
<evidence type="ECO:0000256" key="1">
    <source>
        <dbReference type="ARBA" id="ARBA00004141"/>
    </source>
</evidence>
<evidence type="ECO:0000259" key="11">
    <source>
        <dbReference type="PROSITE" id="PS51371"/>
    </source>
</evidence>
<feature type="domain" description="CBS" evidence="11">
    <location>
        <begin position="433"/>
        <end position="490"/>
    </location>
</feature>
<dbReference type="Pfam" id="PF00654">
    <property type="entry name" value="Voltage_CLC"/>
    <property type="match status" value="1"/>
</dbReference>
<keyword evidence="9" id="KW-0407">Ion channel</keyword>
<comment type="subcellular location">
    <subcellularLocation>
        <location evidence="1">Membrane</location>
        <topology evidence="1">Multi-pass membrane protein</topology>
    </subcellularLocation>
</comment>
<feature type="transmembrane region" description="Helical" evidence="10">
    <location>
        <begin position="9"/>
        <end position="29"/>
    </location>
</feature>
<keyword evidence="2" id="KW-0813">Transport</keyword>
<feature type="transmembrane region" description="Helical" evidence="10">
    <location>
        <begin position="141"/>
        <end position="167"/>
    </location>
</feature>
<dbReference type="Pfam" id="PF00571">
    <property type="entry name" value="CBS"/>
    <property type="match status" value="2"/>
</dbReference>
<dbReference type="InterPro" id="IPR001807">
    <property type="entry name" value="ClC"/>
</dbReference>
<evidence type="ECO:0000256" key="8">
    <source>
        <dbReference type="ARBA" id="ARBA00023214"/>
    </source>
</evidence>
<name>A0A381PQM6_9ZZZZ</name>
<feature type="domain" description="CBS" evidence="11">
    <location>
        <begin position="497"/>
        <end position="555"/>
    </location>
</feature>
<dbReference type="Gene3D" id="3.10.580.10">
    <property type="entry name" value="CBS-domain"/>
    <property type="match status" value="1"/>
</dbReference>
<sequence length="557" mass="58716">MRNRIFRFAIYAGVGVATGLIVAGVVVLAEKVLLEAVLHRSLLQQACAPGLGLWIAVLVLRRADAGDPLSPSTSEEYIRGYHDKSYVLKVLHFPFRLIAGIATVGLGGAAGLEGPAIYAGATTGSAIQRRLSWLFRDKDGQALLVAGAAAGVSAIFQAPATGVLFALESPYKGDLGRRALLPALLSSASSYVTYVLVTGLGDDLPFEVRTDLVRVGFGQRELLGAAIVGALCGIAAMAFSRAIKGAKRLQQSQPWWMLAAAGSVIAAGLVVLSDALFDASLSLGPTAEGQLLRWVLNPDETLPMLGMLLAIRFVATSTLIASGGVGGVFIPLAVLGLIIGRIVGGWIDVGLESMAFFPFIGVAAFLAAGYRTPLAAVMFVAESTGAPAFVVPGLIAVAVSQVVVGGSSVSDYQRDTRVGHLERRFQMPITSAMRREFRTVSPTDSLSDFVWGFAFPHKQLEAVVVDEEGQFKGIVRVSDAGDVDQDQWSTTPCSDIMIHDLTPARLSWTVREVSELMENANVDIIPVIDTAGRVVGVVTGQSIVNVVELLDETQGGS</sequence>
<keyword evidence="5" id="KW-0406">Ion transport</keyword>
<keyword evidence="4 10" id="KW-1133">Transmembrane helix</keyword>
<evidence type="ECO:0000256" key="2">
    <source>
        <dbReference type="ARBA" id="ARBA00022448"/>
    </source>
</evidence>
<keyword evidence="6 10" id="KW-0472">Membrane</keyword>
<feature type="transmembrane region" description="Helical" evidence="10">
    <location>
        <begin position="353"/>
        <end position="370"/>
    </location>
</feature>
<accession>A0A381PQM6</accession>
<dbReference type="InterPro" id="IPR014743">
    <property type="entry name" value="Cl-channel_core"/>
</dbReference>
<dbReference type="SUPFAM" id="SSF81340">
    <property type="entry name" value="Clc chloride channel"/>
    <property type="match status" value="1"/>
</dbReference>
<feature type="transmembrane region" description="Helical" evidence="10">
    <location>
        <begin position="179"/>
        <end position="197"/>
    </location>
</feature>
<reference evidence="12" key="1">
    <citation type="submission" date="2018-05" db="EMBL/GenBank/DDBJ databases">
        <authorList>
            <person name="Lanie J.A."/>
            <person name="Ng W.-L."/>
            <person name="Kazmierczak K.M."/>
            <person name="Andrzejewski T.M."/>
            <person name="Davidsen T.M."/>
            <person name="Wayne K.J."/>
            <person name="Tettelin H."/>
            <person name="Glass J.I."/>
            <person name="Rusch D."/>
            <person name="Podicherti R."/>
            <person name="Tsui H.-C.T."/>
            <person name="Winkler M.E."/>
        </authorList>
    </citation>
    <scope>NUCLEOTIDE SEQUENCE</scope>
</reference>
<dbReference type="PRINTS" id="PR00762">
    <property type="entry name" value="CLCHANNEL"/>
</dbReference>
<keyword evidence="7" id="KW-0869">Chloride channel</keyword>
<evidence type="ECO:0000256" key="10">
    <source>
        <dbReference type="SAM" id="Phobius"/>
    </source>
</evidence>
<feature type="transmembrane region" description="Helical" evidence="10">
    <location>
        <begin position="328"/>
        <end position="347"/>
    </location>
</feature>
<dbReference type="GO" id="GO:0034707">
    <property type="term" value="C:chloride channel complex"/>
    <property type="evidence" value="ECO:0007669"/>
    <property type="project" value="UniProtKB-KW"/>
</dbReference>
<proteinExistence type="predicted"/>
<evidence type="ECO:0000256" key="5">
    <source>
        <dbReference type="ARBA" id="ARBA00023065"/>
    </source>
</evidence>
<evidence type="ECO:0000256" key="6">
    <source>
        <dbReference type="ARBA" id="ARBA00023136"/>
    </source>
</evidence>
<evidence type="ECO:0000313" key="12">
    <source>
        <dbReference type="EMBL" id="SUZ69341.1"/>
    </source>
</evidence>
<evidence type="ECO:0000256" key="3">
    <source>
        <dbReference type="ARBA" id="ARBA00022692"/>
    </source>
</evidence>
<evidence type="ECO:0000256" key="7">
    <source>
        <dbReference type="ARBA" id="ARBA00023173"/>
    </source>
</evidence>